<proteinExistence type="predicted"/>
<reference evidence="3" key="1">
    <citation type="submission" date="2022-09" db="EMBL/GenBank/DDBJ databases">
        <authorList>
            <person name="De Moura G.S."/>
            <person name="Carvalho E."/>
            <person name="Ramos Sanchez E.M."/>
            <person name="Sellera F.P."/>
            <person name="Marques M.F.S."/>
            <person name="Heinemann M.B."/>
            <person name="De Vliegher S."/>
            <person name="Souza F.N."/>
            <person name="Mota R.A."/>
        </authorList>
    </citation>
    <scope>NUCLEOTIDE SEQUENCE</scope>
    <source>
        <strain evidence="3">BR656</strain>
    </source>
</reference>
<feature type="chain" id="PRO_5045172527" description="Lipoprotein" evidence="2">
    <location>
        <begin position="20"/>
        <end position="322"/>
    </location>
</feature>
<dbReference type="EMBL" id="JAPNQM010000004">
    <property type="protein sequence ID" value="MDL0117182.1"/>
    <property type="molecule type" value="Genomic_DNA"/>
</dbReference>
<evidence type="ECO:0000313" key="4">
    <source>
        <dbReference type="Proteomes" id="UP001176210"/>
    </source>
</evidence>
<keyword evidence="4" id="KW-1185">Reference proteome</keyword>
<reference evidence="3" key="2">
    <citation type="journal article" date="2023" name="Vet. Microbiol.">
        <title>Emergence of livestock-associated Mammaliicoccus sciuri ST71 co-harbouring mecA and mecC genes in Brazil.</title>
        <authorList>
            <person name="de Moura G.S."/>
            <person name="de Carvalho E."/>
            <person name="Ramos Sanchez E.M."/>
            <person name="Sellera F.P."/>
            <person name="Marques M.F.S."/>
            <person name="Heinemann M.B."/>
            <person name="De Vliegher S."/>
            <person name="Souza F.N."/>
            <person name="Mota R.A."/>
        </authorList>
    </citation>
    <scope>NUCLEOTIDE SEQUENCE</scope>
    <source>
        <strain evidence="3">BR656</strain>
    </source>
</reference>
<name>A0ABT7HYF1_MAMSC</name>
<feature type="compositionally biased region" description="Basic and acidic residues" evidence="1">
    <location>
        <begin position="20"/>
        <end position="60"/>
    </location>
</feature>
<feature type="signal peptide" evidence="2">
    <location>
        <begin position="1"/>
        <end position="19"/>
    </location>
</feature>
<evidence type="ECO:0000256" key="2">
    <source>
        <dbReference type="SAM" id="SignalP"/>
    </source>
</evidence>
<comment type="caution">
    <text evidence="3">The sequence shown here is derived from an EMBL/GenBank/DDBJ whole genome shotgun (WGS) entry which is preliminary data.</text>
</comment>
<sequence length="322" mass="36670">MKKLMVVTSILVLLCAACSSDKEKSTAHQKDESTKTESKQNDSSKNERTQKDKDSSKSDSQENENNQSKNENKAHEDKPKQVENVKSDVNEVSDKTKLALAFFADKNGEYIVTKDEVLTGVFEQFSQGEKQKKKLHKLLLIEEKNIQDAPNGMKFYTVYPAKGSFATVVGLSKDKLYVGGTQAVLIYKDLLKTGNEYNLQDLYDKNKNYTSLEEVANKIEIKKEHPDHKTIEAFEDQENPGTEAHFRSQVYGMISDFEGEPIGKSKYLIDIVRKDDNGNWYVNYRNEHGEILGTYTTKGEDIVKKDAEGNIIEQKHIENRHQ</sequence>
<accession>A0ABT7HYF1</accession>
<dbReference type="RefSeq" id="WP_239705680.1">
    <property type="nucleotide sequence ID" value="NZ_CP120185.1"/>
</dbReference>
<feature type="compositionally biased region" description="Basic and acidic residues" evidence="1">
    <location>
        <begin position="70"/>
        <end position="89"/>
    </location>
</feature>
<feature type="region of interest" description="Disordered" evidence="1">
    <location>
        <begin position="20"/>
        <end position="89"/>
    </location>
</feature>
<organism evidence="3 4">
    <name type="scientific">Mammaliicoccus sciuri</name>
    <name type="common">Staphylococcus sciuri</name>
    <dbReference type="NCBI Taxonomy" id="1296"/>
    <lineage>
        <taxon>Bacteria</taxon>
        <taxon>Bacillati</taxon>
        <taxon>Bacillota</taxon>
        <taxon>Bacilli</taxon>
        <taxon>Bacillales</taxon>
        <taxon>Staphylococcaceae</taxon>
        <taxon>Mammaliicoccus</taxon>
    </lineage>
</organism>
<evidence type="ECO:0000256" key="1">
    <source>
        <dbReference type="SAM" id="MobiDB-lite"/>
    </source>
</evidence>
<keyword evidence="2" id="KW-0732">Signal</keyword>
<evidence type="ECO:0000313" key="3">
    <source>
        <dbReference type="EMBL" id="MDL0117182.1"/>
    </source>
</evidence>
<protein>
    <recommendedName>
        <fullName evidence="5">Lipoprotein</fullName>
    </recommendedName>
</protein>
<dbReference type="Proteomes" id="UP001176210">
    <property type="component" value="Unassembled WGS sequence"/>
</dbReference>
<gene>
    <name evidence="3" type="ORF">OWO77_09425</name>
</gene>
<evidence type="ECO:0008006" key="5">
    <source>
        <dbReference type="Google" id="ProtNLM"/>
    </source>
</evidence>